<dbReference type="SMART" id="SM00028">
    <property type="entry name" value="TPR"/>
    <property type="match status" value="6"/>
</dbReference>
<comment type="caution">
    <text evidence="2">The sequence shown here is derived from an EMBL/GenBank/DDBJ whole genome shotgun (WGS) entry which is preliminary data.</text>
</comment>
<evidence type="ECO:0000313" key="3">
    <source>
        <dbReference type="Proteomes" id="UP000621500"/>
    </source>
</evidence>
<dbReference type="PROSITE" id="PS50005">
    <property type="entry name" value="TPR"/>
    <property type="match status" value="2"/>
</dbReference>
<sequence>MRRLPIVRARSLVVVLGLATVLLLGVGGVLGLRASAPAPTPVAVTGEVVPRVDRLAATIERAQEQLRRVPGDHRSWAALGLAYLEKSRITADPTYYGKAEGALRRSLAVRPDGNDSALAGLGALANARHDFAGAAGLARQASRINPYSAEAYAVLADAETQLGRADAATEAVQRLLDLRPGLTALTRAAYDREQRGRTAEATALLRQALDTALDPADVAFCRYQLGELAWNSGDLAGAEREYAAGAAADPGYLPLLQGRAKVAAAQGRLDQALAGYADLTARSPTPGYFLEYADLLDAAGRPAEAAAQRDLAYAAHQLFTANGGADDLTGVALALARSRPAEALTLARREWQRRQFAEVADLLGWALHANGRHAEALGYARRAEALGARNARYAYHLGMIELALGDRDAARRDLRRALDVNPHFSALDAPAAARALDGLGSA</sequence>
<dbReference type="InterPro" id="IPR019734">
    <property type="entry name" value="TPR_rpt"/>
</dbReference>
<dbReference type="InterPro" id="IPR011990">
    <property type="entry name" value="TPR-like_helical_dom_sf"/>
</dbReference>
<keyword evidence="3" id="KW-1185">Reference proteome</keyword>
<keyword evidence="1" id="KW-0802">TPR repeat</keyword>
<evidence type="ECO:0008006" key="4">
    <source>
        <dbReference type="Google" id="ProtNLM"/>
    </source>
</evidence>
<protein>
    <recommendedName>
        <fullName evidence="4">Tetratricopeptide repeat protein</fullName>
    </recommendedName>
</protein>
<dbReference type="Gene3D" id="1.25.40.10">
    <property type="entry name" value="Tetratricopeptide repeat domain"/>
    <property type="match status" value="3"/>
</dbReference>
<gene>
    <name evidence="2" type="ORF">Pma05_07850</name>
</gene>
<dbReference type="PANTHER" id="PTHR12558">
    <property type="entry name" value="CELL DIVISION CYCLE 16,23,27"/>
    <property type="match status" value="1"/>
</dbReference>
<dbReference type="PANTHER" id="PTHR12558:SF13">
    <property type="entry name" value="CELL DIVISION CYCLE PROTEIN 27 HOMOLOG"/>
    <property type="match status" value="1"/>
</dbReference>
<proteinExistence type="predicted"/>
<evidence type="ECO:0000313" key="2">
    <source>
        <dbReference type="EMBL" id="GIG94212.1"/>
    </source>
</evidence>
<dbReference type="RefSeq" id="WP_203855880.1">
    <property type="nucleotide sequence ID" value="NZ_BAAAZQ010000002.1"/>
</dbReference>
<dbReference type="SUPFAM" id="SSF48452">
    <property type="entry name" value="TPR-like"/>
    <property type="match status" value="2"/>
</dbReference>
<accession>A0ABQ4EHK3</accession>
<feature type="repeat" description="TPR" evidence="1">
    <location>
        <begin position="391"/>
        <end position="424"/>
    </location>
</feature>
<dbReference type="Proteomes" id="UP000621500">
    <property type="component" value="Unassembled WGS sequence"/>
</dbReference>
<feature type="repeat" description="TPR" evidence="1">
    <location>
        <begin position="149"/>
        <end position="182"/>
    </location>
</feature>
<name>A0ABQ4EHK3_9ACTN</name>
<reference evidence="2 3" key="1">
    <citation type="submission" date="2021-01" db="EMBL/GenBank/DDBJ databases">
        <title>Whole genome shotgun sequence of Plantactinospora mayteni NBRC 109088.</title>
        <authorList>
            <person name="Komaki H."/>
            <person name="Tamura T."/>
        </authorList>
    </citation>
    <scope>NUCLEOTIDE SEQUENCE [LARGE SCALE GENOMIC DNA]</scope>
    <source>
        <strain evidence="2 3">NBRC 109088</strain>
    </source>
</reference>
<dbReference type="EMBL" id="BONX01000004">
    <property type="protein sequence ID" value="GIG94212.1"/>
    <property type="molecule type" value="Genomic_DNA"/>
</dbReference>
<organism evidence="2 3">
    <name type="scientific">Plantactinospora mayteni</name>
    <dbReference type="NCBI Taxonomy" id="566021"/>
    <lineage>
        <taxon>Bacteria</taxon>
        <taxon>Bacillati</taxon>
        <taxon>Actinomycetota</taxon>
        <taxon>Actinomycetes</taxon>
        <taxon>Micromonosporales</taxon>
        <taxon>Micromonosporaceae</taxon>
        <taxon>Plantactinospora</taxon>
    </lineage>
</organism>
<evidence type="ECO:0000256" key="1">
    <source>
        <dbReference type="PROSITE-ProRule" id="PRU00339"/>
    </source>
</evidence>
<dbReference type="Pfam" id="PF13181">
    <property type="entry name" value="TPR_8"/>
    <property type="match status" value="2"/>
</dbReference>